<name>A0ACC0GCX9_9ERIC</name>
<accession>A0ACC0GCX9</accession>
<dbReference type="EMBL" id="CM045767">
    <property type="protein sequence ID" value="KAI7998997.1"/>
    <property type="molecule type" value="Genomic_DNA"/>
</dbReference>
<gene>
    <name evidence="1" type="ORF">LOK49_LG10G02527</name>
</gene>
<proteinExistence type="predicted"/>
<evidence type="ECO:0000313" key="2">
    <source>
        <dbReference type="Proteomes" id="UP001060215"/>
    </source>
</evidence>
<dbReference type="Proteomes" id="UP001060215">
    <property type="component" value="Chromosome 10"/>
</dbReference>
<keyword evidence="2" id="KW-1185">Reference proteome</keyword>
<protein>
    <submittedName>
        <fullName evidence="1">Protein NRT1/ PTR FAMILY 3.1</fullName>
    </submittedName>
</protein>
<evidence type="ECO:0000313" key="1">
    <source>
        <dbReference type="EMBL" id="KAI7998997.1"/>
    </source>
</evidence>
<sequence length="188" mass="21219">MGIGFAINSLGTLVATIVEVKRKHMAAKHNLLDIPTVTIPMSVFWLIPQYLIHGIAMAFVPIGRMEFFYDQSPESMRSTAASFFWIANAIGSYIGTMMVSLIHKYTGSKRNWVPDWNLNRGRLEYYYMFVSGLQVVNLIYYLICTRFYTYKALEEVSDEDGNDGDVELAIENIGPKPVGEANGNEAKK</sequence>
<organism evidence="1 2">
    <name type="scientific">Camellia lanceoleosa</name>
    <dbReference type="NCBI Taxonomy" id="1840588"/>
    <lineage>
        <taxon>Eukaryota</taxon>
        <taxon>Viridiplantae</taxon>
        <taxon>Streptophyta</taxon>
        <taxon>Embryophyta</taxon>
        <taxon>Tracheophyta</taxon>
        <taxon>Spermatophyta</taxon>
        <taxon>Magnoliopsida</taxon>
        <taxon>eudicotyledons</taxon>
        <taxon>Gunneridae</taxon>
        <taxon>Pentapetalae</taxon>
        <taxon>asterids</taxon>
        <taxon>Ericales</taxon>
        <taxon>Theaceae</taxon>
        <taxon>Camellia</taxon>
    </lineage>
</organism>
<reference evidence="1 2" key="1">
    <citation type="journal article" date="2022" name="Plant J.">
        <title>Chromosome-level genome of Camellia lanceoleosa provides a valuable resource for understanding genome evolution and self-incompatibility.</title>
        <authorList>
            <person name="Gong W."/>
            <person name="Xiao S."/>
            <person name="Wang L."/>
            <person name="Liao Z."/>
            <person name="Chang Y."/>
            <person name="Mo W."/>
            <person name="Hu G."/>
            <person name="Li W."/>
            <person name="Zhao G."/>
            <person name="Zhu H."/>
            <person name="Hu X."/>
            <person name="Ji K."/>
            <person name="Xiang X."/>
            <person name="Song Q."/>
            <person name="Yuan D."/>
            <person name="Jin S."/>
            <person name="Zhang L."/>
        </authorList>
    </citation>
    <scope>NUCLEOTIDE SEQUENCE [LARGE SCALE GENOMIC DNA]</scope>
    <source>
        <strain evidence="1">SQ_2022a</strain>
    </source>
</reference>
<comment type="caution">
    <text evidence="1">The sequence shown here is derived from an EMBL/GenBank/DDBJ whole genome shotgun (WGS) entry which is preliminary data.</text>
</comment>